<dbReference type="STRING" id="1108595.BKX93_06800"/>
<dbReference type="Proteomes" id="UP000178776">
    <property type="component" value="Chromosome"/>
</dbReference>
<reference evidence="1 2" key="1">
    <citation type="submission" date="2016-10" db="EMBL/GenBank/DDBJ databases">
        <title>Chromobacterium muskegensis sp. nov., an insecticidal bacterium isolated from Sphagnum bogs.</title>
        <authorList>
            <person name="Sparks M.E."/>
            <person name="Blackburn M.B."/>
            <person name="Gundersen-Rindal D.E."/>
            <person name="Mitchell A."/>
            <person name="Farrar R."/>
            <person name="Kuhar D."/>
        </authorList>
    </citation>
    <scope>NUCLEOTIDE SEQUENCE [LARGE SCALE GENOMIC DNA]</scope>
    <source>
        <strain evidence="1 2">21-1</strain>
    </source>
</reference>
<dbReference type="RefSeq" id="WP_070979270.1">
    <property type="nucleotide sequence ID" value="NZ_CP017707.1"/>
</dbReference>
<organism evidence="1 2">
    <name type="scientific">Chromobacterium vaccinii</name>
    <dbReference type="NCBI Taxonomy" id="1108595"/>
    <lineage>
        <taxon>Bacteria</taxon>
        <taxon>Pseudomonadati</taxon>
        <taxon>Pseudomonadota</taxon>
        <taxon>Betaproteobacteria</taxon>
        <taxon>Neisseriales</taxon>
        <taxon>Chromobacteriaceae</taxon>
        <taxon>Chromobacterium</taxon>
    </lineage>
</organism>
<dbReference type="AlphaFoldDB" id="A0A1D9LEL7"/>
<evidence type="ECO:0008006" key="3">
    <source>
        <dbReference type="Google" id="ProtNLM"/>
    </source>
</evidence>
<dbReference type="EMBL" id="CP017707">
    <property type="protein sequence ID" value="AOZ49729.1"/>
    <property type="molecule type" value="Genomic_DNA"/>
</dbReference>
<gene>
    <name evidence="1" type="ORF">BKX93_06800</name>
</gene>
<protein>
    <recommendedName>
        <fullName evidence="3">Cthe-2314-like HEPN domain-containing protein</fullName>
    </recommendedName>
</protein>
<name>A0A1D9LEL7_9NEIS</name>
<accession>A0A1D9LEL7</accession>
<sequence>MEDFDAEKLLNTPIEAFDFSVMIGDVLDLLEFAEENLSKQYQAALEALARHDLSGSPSEYKDSLEANLNHRFQTSLPLQLRYGALIGFVTTVEWAALRLNEAAITPAPTKAKKDNESAHLLRHFTREAGIDAEHMLQNYEALVHVRNCIAHRAGLHATYKHGESLCNEIKRLSGIYFGNWHFLGDQICIERGALTPYMHQMADFLPKLHASLRAKSMLTD</sequence>
<evidence type="ECO:0000313" key="2">
    <source>
        <dbReference type="Proteomes" id="UP000178776"/>
    </source>
</evidence>
<dbReference type="KEGG" id="cvc:BKX93_06800"/>
<evidence type="ECO:0000313" key="1">
    <source>
        <dbReference type="EMBL" id="AOZ49729.1"/>
    </source>
</evidence>
<dbReference type="GeneID" id="68840916"/>
<proteinExistence type="predicted"/>